<evidence type="ECO:0000313" key="3">
    <source>
        <dbReference type="Proteomes" id="UP000308705"/>
    </source>
</evidence>
<keyword evidence="1" id="KW-0812">Transmembrane</keyword>
<keyword evidence="3" id="KW-1185">Reference proteome</keyword>
<gene>
    <name evidence="2" type="ORF">FDA94_26830</name>
</gene>
<feature type="transmembrane region" description="Helical" evidence="1">
    <location>
        <begin position="320"/>
        <end position="353"/>
    </location>
</feature>
<name>A0A4U3MC00_9ACTN</name>
<proteinExistence type="predicted"/>
<comment type="caution">
    <text evidence="2">The sequence shown here is derived from an EMBL/GenBank/DDBJ whole genome shotgun (WGS) entry which is preliminary data.</text>
</comment>
<evidence type="ECO:0000313" key="2">
    <source>
        <dbReference type="EMBL" id="TKK85146.1"/>
    </source>
</evidence>
<protein>
    <submittedName>
        <fullName evidence="2">Uncharacterized protein</fullName>
    </submittedName>
</protein>
<sequence>MHRYAEALLVHLTADGGAPPPPPGAIDVPGYWLSPAVRALALILSGDDAMEPLSEAAQLDGAKTALFLCLALAVCGHGDRIHASWLGTAFGDLSSERPVTAGQRALWLAAARGAYGPAGKIFVLRKLDAVDVLHDDDVWLKALVPAEPGLVVPPSLADFPELAQIPALGGPVQAAARLARLRHRCEEITSVPPPTGALPQTRAVWPDTEPMAVLSALVGSPEAGGPLSSLNGHLLDDLKPGADPYLAALALHVAAPAIGTAAAHLADRTDTEQPETLVLPILGHSIMLRPDGPDPEAMADAERRIMAGYIPRRPSPMPGYLAAVGGLVVFTLGFVFSMILAVVGVGIGALGAWLLWRFRGREKADLALVNAQVAELHELATSAVWALHEYAREAKTRRDQAMSDVAEVGRLLKRGPRAG</sequence>
<accession>A0A4U3MC00</accession>
<dbReference type="AlphaFoldDB" id="A0A4U3MC00"/>
<dbReference type="OrthoDB" id="4824872at2"/>
<reference evidence="2 3" key="1">
    <citation type="submission" date="2019-04" db="EMBL/GenBank/DDBJ databases">
        <title>Herbidospora sp. NEAU-GS14.nov., a novel actinomycete isolated from soil.</title>
        <authorList>
            <person name="Han L."/>
        </authorList>
    </citation>
    <scope>NUCLEOTIDE SEQUENCE [LARGE SCALE GENOMIC DNA]</scope>
    <source>
        <strain evidence="2 3">NEAU-GS14</strain>
    </source>
</reference>
<keyword evidence="1" id="KW-1133">Transmembrane helix</keyword>
<keyword evidence="1" id="KW-0472">Membrane</keyword>
<dbReference type="Proteomes" id="UP000308705">
    <property type="component" value="Unassembled WGS sequence"/>
</dbReference>
<evidence type="ECO:0000256" key="1">
    <source>
        <dbReference type="SAM" id="Phobius"/>
    </source>
</evidence>
<organism evidence="2 3">
    <name type="scientific">Herbidospora galbida</name>
    <dbReference type="NCBI Taxonomy" id="2575442"/>
    <lineage>
        <taxon>Bacteria</taxon>
        <taxon>Bacillati</taxon>
        <taxon>Actinomycetota</taxon>
        <taxon>Actinomycetes</taxon>
        <taxon>Streptosporangiales</taxon>
        <taxon>Streptosporangiaceae</taxon>
        <taxon>Herbidospora</taxon>
    </lineage>
</organism>
<dbReference type="EMBL" id="SZQA01000030">
    <property type="protein sequence ID" value="TKK85146.1"/>
    <property type="molecule type" value="Genomic_DNA"/>
</dbReference>